<protein>
    <recommendedName>
        <fullName evidence="10">Cyclin N-terminal domain-containing protein</fullName>
    </recommendedName>
</protein>
<gene>
    <name evidence="8" type="ORF">KFE25_013444</name>
</gene>
<evidence type="ECO:0000256" key="1">
    <source>
        <dbReference type="ARBA" id="ARBA00022618"/>
    </source>
</evidence>
<evidence type="ECO:0008006" key="10">
    <source>
        <dbReference type="Google" id="ProtNLM"/>
    </source>
</evidence>
<dbReference type="EMBL" id="JAGTXO010000004">
    <property type="protein sequence ID" value="KAG8468361.1"/>
    <property type="molecule type" value="Genomic_DNA"/>
</dbReference>
<sequence>MTVNDEAGQTLRNGKCKRTVEEQQAANDQKRAALGDISNKALQRCEQGISKLGVASTANVQTRAASMRMTQLAARQQLQDGAHTSPSDDLDPMSVEKNKPDVIDIDTADHSDTQLCTAYVHDIYEHLGEVEQQHRIMVHYMHSQKDINSTMRGILIDWLVEVAEEYRLVPETLYLAVNYIDRFLQCVPVNRGKLQLVGVTCMLIASKYEEIHPPAVDEFVYISDNTYTRDEILRMEAGILNKLDFILTVATPKVFLKRYFRVASVTAGADHTTNVLTQYLCELTLQEYSFLKYLPSMIAASALFLALHALEQGAWDKTMVHYTNYTPAELARCMDDLLTMWGKATSNSLQAVQEKYGNARFQSVARIKPPDSIPPIE</sequence>
<dbReference type="SUPFAM" id="SSF47954">
    <property type="entry name" value="Cyclin-like"/>
    <property type="match status" value="2"/>
</dbReference>
<name>A0A8J5XSX5_DIALT</name>
<dbReference type="Pfam" id="PF02984">
    <property type="entry name" value="Cyclin_C"/>
    <property type="match status" value="1"/>
</dbReference>
<dbReference type="PIRSF" id="PIRSF001771">
    <property type="entry name" value="Cyclin_A_B_D_E"/>
    <property type="match status" value="1"/>
</dbReference>
<dbReference type="Pfam" id="PF00134">
    <property type="entry name" value="Cyclin_N"/>
    <property type="match status" value="1"/>
</dbReference>
<accession>A0A8J5XSX5</accession>
<reference evidence="8" key="1">
    <citation type="submission" date="2021-05" db="EMBL/GenBank/DDBJ databases">
        <title>The genome of the haptophyte Pavlova lutheri (Diacronema luteri, Pavlovales) - a model for lipid biosynthesis in eukaryotic algae.</title>
        <authorList>
            <person name="Hulatt C.J."/>
            <person name="Posewitz M.C."/>
        </authorList>
    </citation>
    <scope>NUCLEOTIDE SEQUENCE</scope>
    <source>
        <strain evidence="8">NIVA-4/92</strain>
    </source>
</reference>
<dbReference type="FunFam" id="1.10.472.10:FF:000013">
    <property type="entry name" value="Cyclin A1"/>
    <property type="match status" value="1"/>
</dbReference>
<dbReference type="AlphaFoldDB" id="A0A8J5XSX5"/>
<comment type="caution">
    <text evidence="8">The sequence shown here is derived from an EMBL/GenBank/DDBJ whole genome shotgun (WGS) entry which is preliminary data.</text>
</comment>
<feature type="domain" description="Cyclin-like" evidence="6">
    <location>
        <begin position="157"/>
        <end position="241"/>
    </location>
</feature>
<keyword evidence="1" id="KW-0132">Cell division</keyword>
<evidence type="ECO:0000313" key="8">
    <source>
        <dbReference type="EMBL" id="KAG8468361.1"/>
    </source>
</evidence>
<dbReference type="GO" id="GO:0016538">
    <property type="term" value="F:cyclin-dependent protein serine/threonine kinase regulator activity"/>
    <property type="evidence" value="ECO:0007669"/>
    <property type="project" value="InterPro"/>
</dbReference>
<dbReference type="InterPro" id="IPR048258">
    <property type="entry name" value="Cyclins_cyclin-box"/>
</dbReference>
<comment type="similarity">
    <text evidence="4">Belongs to the cyclin family.</text>
</comment>
<dbReference type="InterPro" id="IPR039361">
    <property type="entry name" value="Cyclin"/>
</dbReference>
<dbReference type="PROSITE" id="PS00292">
    <property type="entry name" value="CYCLINS"/>
    <property type="match status" value="1"/>
</dbReference>
<dbReference type="InterPro" id="IPR004367">
    <property type="entry name" value="Cyclin_C-dom"/>
</dbReference>
<dbReference type="SMART" id="SM00385">
    <property type="entry name" value="CYCLIN"/>
    <property type="match status" value="2"/>
</dbReference>
<dbReference type="OMA" id="WITEEFR"/>
<dbReference type="Gene3D" id="1.10.472.10">
    <property type="entry name" value="Cyclin-like"/>
    <property type="match status" value="2"/>
</dbReference>
<organism evidence="8 9">
    <name type="scientific">Diacronema lutheri</name>
    <name type="common">Unicellular marine alga</name>
    <name type="synonym">Monochrysis lutheri</name>
    <dbReference type="NCBI Taxonomy" id="2081491"/>
    <lineage>
        <taxon>Eukaryota</taxon>
        <taxon>Haptista</taxon>
        <taxon>Haptophyta</taxon>
        <taxon>Pavlovophyceae</taxon>
        <taxon>Pavlovales</taxon>
        <taxon>Pavlovaceae</taxon>
        <taxon>Diacronema</taxon>
    </lineage>
</organism>
<feature type="domain" description="Cyclin C-terminal" evidence="7">
    <location>
        <begin position="250"/>
        <end position="370"/>
    </location>
</feature>
<keyword evidence="9" id="KW-1185">Reference proteome</keyword>
<dbReference type="InterPro" id="IPR006671">
    <property type="entry name" value="Cyclin_N"/>
</dbReference>
<dbReference type="CDD" id="cd20504">
    <property type="entry name" value="CYCLIN_CCNA_rpt1"/>
    <property type="match status" value="1"/>
</dbReference>
<evidence type="ECO:0000256" key="4">
    <source>
        <dbReference type="RuleBase" id="RU000383"/>
    </source>
</evidence>
<evidence type="ECO:0000256" key="5">
    <source>
        <dbReference type="SAM" id="MobiDB-lite"/>
    </source>
</evidence>
<dbReference type="InterPro" id="IPR013763">
    <property type="entry name" value="Cyclin-like_dom"/>
</dbReference>
<dbReference type="FunFam" id="1.10.472.10:FF:000167">
    <property type="entry name" value="Mitotic cyclin 6"/>
    <property type="match status" value="1"/>
</dbReference>
<feature type="compositionally biased region" description="Polar residues" evidence="5">
    <location>
        <begin position="75"/>
        <end position="87"/>
    </location>
</feature>
<evidence type="ECO:0000259" key="6">
    <source>
        <dbReference type="SMART" id="SM00385"/>
    </source>
</evidence>
<keyword evidence="3" id="KW-0131">Cell cycle</keyword>
<dbReference type="InterPro" id="IPR036915">
    <property type="entry name" value="Cyclin-like_sf"/>
</dbReference>
<evidence type="ECO:0000259" key="7">
    <source>
        <dbReference type="SMART" id="SM01332"/>
    </source>
</evidence>
<proteinExistence type="inferred from homology"/>
<dbReference type="InterPro" id="IPR046965">
    <property type="entry name" value="Cyclin_A/B-like"/>
</dbReference>
<dbReference type="GO" id="GO:0051301">
    <property type="term" value="P:cell division"/>
    <property type="evidence" value="ECO:0007669"/>
    <property type="project" value="UniProtKB-KW"/>
</dbReference>
<evidence type="ECO:0000313" key="9">
    <source>
        <dbReference type="Proteomes" id="UP000751190"/>
    </source>
</evidence>
<dbReference type="GO" id="GO:0044772">
    <property type="term" value="P:mitotic cell cycle phase transition"/>
    <property type="evidence" value="ECO:0007669"/>
    <property type="project" value="InterPro"/>
</dbReference>
<evidence type="ECO:0000256" key="2">
    <source>
        <dbReference type="ARBA" id="ARBA00023127"/>
    </source>
</evidence>
<dbReference type="OrthoDB" id="5590282at2759"/>
<dbReference type="PANTHER" id="PTHR10177">
    <property type="entry name" value="CYCLINS"/>
    <property type="match status" value="1"/>
</dbReference>
<keyword evidence="2 4" id="KW-0195">Cyclin</keyword>
<dbReference type="Proteomes" id="UP000751190">
    <property type="component" value="Unassembled WGS sequence"/>
</dbReference>
<evidence type="ECO:0000256" key="3">
    <source>
        <dbReference type="ARBA" id="ARBA00023306"/>
    </source>
</evidence>
<dbReference type="SMART" id="SM01332">
    <property type="entry name" value="Cyclin_C"/>
    <property type="match status" value="1"/>
</dbReference>
<feature type="region of interest" description="Disordered" evidence="5">
    <location>
        <begin position="75"/>
        <end position="96"/>
    </location>
</feature>
<feature type="domain" description="Cyclin-like" evidence="6">
    <location>
        <begin position="254"/>
        <end position="339"/>
    </location>
</feature>